<proteinExistence type="predicted"/>
<organism evidence="1 2">
    <name type="scientific">Monosiga brevicollis</name>
    <name type="common">Choanoflagellate</name>
    <dbReference type="NCBI Taxonomy" id="81824"/>
    <lineage>
        <taxon>Eukaryota</taxon>
        <taxon>Choanoflagellata</taxon>
        <taxon>Craspedida</taxon>
        <taxon>Salpingoecidae</taxon>
        <taxon>Monosiga</taxon>
    </lineage>
</organism>
<dbReference type="InParanoid" id="A9VBQ4"/>
<dbReference type="PANTHER" id="PTHR47703">
    <property type="entry name" value="D-AMINOACID AMINOTRANSFERASE-LIKE PLP-DEPENDENT ENZYMES SUPERFAMILY PROTEIN"/>
    <property type="match status" value="1"/>
</dbReference>
<sequence length="366" mass="40692">MAGVGKQLLLHNLRPVRPCPGKSAWLDAAVPGPYTTMRTIDGTRIVEFQTHVDRIAQTTRTLAEDIATGRDPKHRVPLASHLVDTLTDQGAVRQLVLEHARQALQHFHGPCDTSQAVPDTRLTVLVNWEADAESDKHMATAYNVDVFVEALPPRPSQPVSVMLRRQPDSMTTKEGKDSKWISQRKYLEAEKGECNEVVLVRDSGACVEGTQTNFFALQRQTLLTAPDQEVLPGTIRKLALAGAQALDVALAMQSPNLQAISTWTSAFLSSTSRLVLPINKVIFVSSHMRRPLIPAMIMLTGANDRRGVWPMEKQIVVHPEVQAAFPELQLQDIYQFDVDPSIERLDKWVQQHLRDTAESVSLEPLS</sequence>
<reference evidence="1 2" key="1">
    <citation type="journal article" date="2008" name="Nature">
        <title>The genome of the choanoflagellate Monosiga brevicollis and the origin of metazoans.</title>
        <authorList>
            <consortium name="JGI Sequencing"/>
            <person name="King N."/>
            <person name="Westbrook M.J."/>
            <person name="Young S.L."/>
            <person name="Kuo A."/>
            <person name="Abedin M."/>
            <person name="Chapman J."/>
            <person name="Fairclough S."/>
            <person name="Hellsten U."/>
            <person name="Isogai Y."/>
            <person name="Letunic I."/>
            <person name="Marr M."/>
            <person name="Pincus D."/>
            <person name="Putnam N."/>
            <person name="Rokas A."/>
            <person name="Wright K.J."/>
            <person name="Zuzow R."/>
            <person name="Dirks W."/>
            <person name="Good M."/>
            <person name="Goodstein D."/>
            <person name="Lemons D."/>
            <person name="Li W."/>
            <person name="Lyons J.B."/>
            <person name="Morris A."/>
            <person name="Nichols S."/>
            <person name="Richter D.J."/>
            <person name="Salamov A."/>
            <person name="Bork P."/>
            <person name="Lim W.A."/>
            <person name="Manning G."/>
            <person name="Miller W.T."/>
            <person name="McGinnis W."/>
            <person name="Shapiro H."/>
            <person name="Tjian R."/>
            <person name="Grigoriev I.V."/>
            <person name="Rokhsar D."/>
        </authorList>
    </citation>
    <scope>NUCLEOTIDE SEQUENCE [LARGE SCALE GENOMIC DNA]</scope>
    <source>
        <strain evidence="2">MX1 / ATCC 50154</strain>
    </source>
</reference>
<dbReference type="GeneID" id="5895414"/>
<dbReference type="InterPro" id="IPR001544">
    <property type="entry name" value="Aminotrans_IV"/>
</dbReference>
<evidence type="ECO:0000313" key="2">
    <source>
        <dbReference type="Proteomes" id="UP000001357"/>
    </source>
</evidence>
<name>A9VBQ4_MONBE</name>
<dbReference type="InterPro" id="IPR043132">
    <property type="entry name" value="BCAT-like_C"/>
</dbReference>
<gene>
    <name evidence="1" type="ORF">MONBRDRAFT_29646</name>
</gene>
<dbReference type="RefSeq" id="XP_001750187.1">
    <property type="nucleotide sequence ID" value="XM_001750135.1"/>
</dbReference>
<accession>A9VBQ4</accession>
<dbReference type="OMA" id="EYIFNFT"/>
<dbReference type="GO" id="GO:0003824">
    <property type="term" value="F:catalytic activity"/>
    <property type="evidence" value="ECO:0007669"/>
    <property type="project" value="InterPro"/>
</dbReference>
<dbReference type="Pfam" id="PF01063">
    <property type="entry name" value="Aminotran_4"/>
    <property type="match status" value="1"/>
</dbReference>
<dbReference type="eggNOG" id="ENOG502QREQ">
    <property type="taxonomic scope" value="Eukaryota"/>
</dbReference>
<dbReference type="EMBL" id="CH991578">
    <property type="protein sequence ID" value="EDQ85017.1"/>
    <property type="molecule type" value="Genomic_DNA"/>
</dbReference>
<dbReference type="PANTHER" id="PTHR47703:SF2">
    <property type="entry name" value="D-AMINOACID AMINOTRANSFERASE-LIKE PLP-DEPENDENT ENZYMES SUPERFAMILY PROTEIN"/>
    <property type="match status" value="1"/>
</dbReference>
<dbReference type="InterPro" id="IPR036038">
    <property type="entry name" value="Aminotransferase-like"/>
</dbReference>
<dbReference type="Proteomes" id="UP000001357">
    <property type="component" value="Unassembled WGS sequence"/>
</dbReference>
<evidence type="ECO:0000313" key="1">
    <source>
        <dbReference type="EMBL" id="EDQ85017.1"/>
    </source>
</evidence>
<dbReference type="Gene3D" id="3.20.10.10">
    <property type="entry name" value="D-amino Acid Aminotransferase, subunit A, domain 2"/>
    <property type="match status" value="1"/>
</dbReference>
<dbReference type="SUPFAM" id="SSF56752">
    <property type="entry name" value="D-aminoacid aminotransferase-like PLP-dependent enzymes"/>
    <property type="match status" value="1"/>
</dbReference>
<dbReference type="AlphaFoldDB" id="A9VBQ4"/>
<keyword evidence="2" id="KW-1185">Reference proteome</keyword>
<dbReference type="KEGG" id="mbr:MONBRDRAFT_29646"/>
<protein>
    <submittedName>
        <fullName evidence="1">Uncharacterized protein</fullName>
    </submittedName>
</protein>